<evidence type="ECO:0000256" key="1">
    <source>
        <dbReference type="ARBA" id="ARBA00022801"/>
    </source>
</evidence>
<organism evidence="3 4">
    <name type="scientific">Myxozyma melibiosi</name>
    <dbReference type="NCBI Taxonomy" id="54550"/>
    <lineage>
        <taxon>Eukaryota</taxon>
        <taxon>Fungi</taxon>
        <taxon>Dikarya</taxon>
        <taxon>Ascomycota</taxon>
        <taxon>Saccharomycotina</taxon>
        <taxon>Lipomycetes</taxon>
        <taxon>Lipomycetales</taxon>
        <taxon>Lipomycetaceae</taxon>
        <taxon>Myxozyma</taxon>
    </lineage>
</organism>
<proteinExistence type="inferred from homology"/>
<comment type="caution">
    <text evidence="3">The sequence shown here is derived from an EMBL/GenBank/DDBJ whole genome shotgun (WGS) entry which is preliminary data.</text>
</comment>
<comment type="similarity">
    <text evidence="2">Belongs to the glycosyl hydrolase 88 family.</text>
</comment>
<dbReference type="InterPro" id="IPR052369">
    <property type="entry name" value="UG_Glycosaminoglycan_Hydrolase"/>
</dbReference>
<dbReference type="EMBL" id="JBBJBU010000009">
    <property type="protein sequence ID" value="KAK7204070.1"/>
    <property type="molecule type" value="Genomic_DNA"/>
</dbReference>
<protein>
    <submittedName>
        <fullName evidence="3">Six-hairpin glycosidase</fullName>
    </submittedName>
</protein>
<dbReference type="SUPFAM" id="SSF48208">
    <property type="entry name" value="Six-hairpin glycosidases"/>
    <property type="match status" value="1"/>
</dbReference>
<sequence length="417" mass="46554">MTLQNGSTNGNSKSDSLLELFSPSAVAKIWGTAFPALNEKAPPTSVPDYTDDKGNYIISGFDWWTSGFFPGSLATLLERAVARPDKFPTDDVHVRKLEHAVRWWSESLHIQAPRRDTHDLGFMIVSAFKPLYELTGDKRAFASCVVAAHALASRFVPEVGCIRSWDSAVNKDYSFTDPNKEVIVIIDNMCNLNMLYWVAQQTGDQRLSDIATTHAETTLKHHFMHPKWGAHHVLVYDKATGAPIYKIQNQGYKNGTVWSRGQAWALLGYAETYGWTKNSTFLDAAIKIAEYFISQLPEDGVPHWDFDAPRPTFRDTSAAMIAANGILVIYQYTRNPQHLAWALNLLKSTVALSLSPHASFTSDEAKPVEMGGYDTILKNATINNNENAFKRLADSGLVYADYYFLTAGNRLLNLGLY</sequence>
<reference evidence="3 4" key="1">
    <citation type="submission" date="2024-03" db="EMBL/GenBank/DDBJ databases">
        <title>Genome-scale model development and genomic sequencing of the oleaginous clade Lipomyces.</title>
        <authorList>
            <consortium name="Lawrence Berkeley National Laboratory"/>
            <person name="Czajka J.J."/>
            <person name="Han Y."/>
            <person name="Kim J."/>
            <person name="Mondo S.J."/>
            <person name="Hofstad B.A."/>
            <person name="Robles A."/>
            <person name="Haridas S."/>
            <person name="Riley R."/>
            <person name="LaButti K."/>
            <person name="Pangilinan J."/>
            <person name="Andreopoulos W."/>
            <person name="Lipzen A."/>
            <person name="Yan J."/>
            <person name="Wang M."/>
            <person name="Ng V."/>
            <person name="Grigoriev I.V."/>
            <person name="Spatafora J.W."/>
            <person name="Magnuson J.K."/>
            <person name="Baker S.E."/>
            <person name="Pomraning K.R."/>
        </authorList>
    </citation>
    <scope>NUCLEOTIDE SEQUENCE [LARGE SCALE GENOMIC DNA]</scope>
    <source>
        <strain evidence="3 4">Phaff 52-87</strain>
    </source>
</reference>
<keyword evidence="1" id="KW-0378">Hydrolase</keyword>
<dbReference type="RefSeq" id="XP_064767103.1">
    <property type="nucleotide sequence ID" value="XM_064913115.1"/>
</dbReference>
<dbReference type="GO" id="GO:0016798">
    <property type="term" value="F:hydrolase activity, acting on glycosyl bonds"/>
    <property type="evidence" value="ECO:0007669"/>
    <property type="project" value="UniProtKB-KW"/>
</dbReference>
<keyword evidence="3" id="KW-0326">Glycosidase</keyword>
<dbReference type="Gene3D" id="1.50.10.10">
    <property type="match status" value="1"/>
</dbReference>
<evidence type="ECO:0000256" key="2">
    <source>
        <dbReference type="ARBA" id="ARBA00038358"/>
    </source>
</evidence>
<keyword evidence="4" id="KW-1185">Reference proteome</keyword>
<dbReference type="PANTHER" id="PTHR36845">
    <property type="entry name" value="HYDROLASE, PUTATIVE (AFU_ORTHOLOGUE AFUA_7G05090)-RELATED"/>
    <property type="match status" value="1"/>
</dbReference>
<dbReference type="PANTHER" id="PTHR36845:SF1">
    <property type="entry name" value="HYDROLASE, PUTATIVE (AFU_ORTHOLOGUE AFUA_7G05090)-RELATED"/>
    <property type="match status" value="1"/>
</dbReference>
<dbReference type="InterPro" id="IPR012341">
    <property type="entry name" value="6hp_glycosidase-like_sf"/>
</dbReference>
<evidence type="ECO:0000313" key="4">
    <source>
        <dbReference type="Proteomes" id="UP001498771"/>
    </source>
</evidence>
<dbReference type="InterPro" id="IPR008928">
    <property type="entry name" value="6-hairpin_glycosidase_sf"/>
</dbReference>
<dbReference type="GeneID" id="90038627"/>
<name>A0ABR1F2J2_9ASCO</name>
<gene>
    <name evidence="3" type="ORF">BZA70DRAFT_281410</name>
</gene>
<dbReference type="Proteomes" id="UP001498771">
    <property type="component" value="Unassembled WGS sequence"/>
</dbReference>
<evidence type="ECO:0000313" key="3">
    <source>
        <dbReference type="EMBL" id="KAK7204070.1"/>
    </source>
</evidence>
<accession>A0ABR1F2J2</accession>